<protein>
    <submittedName>
        <fullName evidence="2">Uncharacterized protein</fullName>
    </submittedName>
</protein>
<sequence length="31" mass="3489">MNKPQTLTNEAGRHDKVASSIMNKSQKSMKQ</sequence>
<dbReference type="Gramene" id="MELO3C028347.2.1">
    <property type="protein sequence ID" value="MELO3C028347.2.1"/>
    <property type="gene ID" value="MELO3C028347.2"/>
</dbReference>
<dbReference type="AlphaFoldDB" id="A0A9I9E3Y9"/>
<evidence type="ECO:0000313" key="2">
    <source>
        <dbReference type="EnsemblPlants" id="MELO3C028347.2.1"/>
    </source>
</evidence>
<proteinExistence type="predicted"/>
<organism evidence="2">
    <name type="scientific">Cucumis melo</name>
    <name type="common">Muskmelon</name>
    <dbReference type="NCBI Taxonomy" id="3656"/>
    <lineage>
        <taxon>Eukaryota</taxon>
        <taxon>Viridiplantae</taxon>
        <taxon>Streptophyta</taxon>
        <taxon>Embryophyta</taxon>
        <taxon>Tracheophyta</taxon>
        <taxon>Spermatophyta</taxon>
        <taxon>Magnoliopsida</taxon>
        <taxon>eudicotyledons</taxon>
        <taxon>Gunneridae</taxon>
        <taxon>Pentapetalae</taxon>
        <taxon>rosids</taxon>
        <taxon>fabids</taxon>
        <taxon>Cucurbitales</taxon>
        <taxon>Cucurbitaceae</taxon>
        <taxon>Benincaseae</taxon>
        <taxon>Cucumis</taxon>
    </lineage>
</organism>
<reference evidence="2" key="1">
    <citation type="submission" date="2023-03" db="UniProtKB">
        <authorList>
            <consortium name="EnsemblPlants"/>
        </authorList>
    </citation>
    <scope>IDENTIFICATION</scope>
</reference>
<name>A0A9I9E3Y9_CUCME</name>
<feature type="compositionally biased region" description="Polar residues" evidence="1">
    <location>
        <begin position="20"/>
        <end position="31"/>
    </location>
</feature>
<evidence type="ECO:0000256" key="1">
    <source>
        <dbReference type="SAM" id="MobiDB-lite"/>
    </source>
</evidence>
<accession>A0A9I9E3Y9</accession>
<feature type="region of interest" description="Disordered" evidence="1">
    <location>
        <begin position="1"/>
        <end position="31"/>
    </location>
</feature>
<dbReference type="EnsemblPlants" id="MELO3C028347.2.1">
    <property type="protein sequence ID" value="MELO3C028347.2.1"/>
    <property type="gene ID" value="MELO3C028347.2"/>
</dbReference>